<dbReference type="Proteomes" id="UP000654482">
    <property type="component" value="Unassembled WGS sequence"/>
</dbReference>
<gene>
    <name evidence="1" type="ORF">IQ249_25085</name>
</gene>
<dbReference type="AlphaFoldDB" id="A0A8J7E118"/>
<dbReference type="SUPFAM" id="SSF52540">
    <property type="entry name" value="P-loop containing nucleoside triphosphate hydrolases"/>
    <property type="match status" value="1"/>
</dbReference>
<dbReference type="InterPro" id="IPR027417">
    <property type="entry name" value="P-loop_NTPase"/>
</dbReference>
<proteinExistence type="predicted"/>
<dbReference type="EMBL" id="JADEWZ010000084">
    <property type="protein sequence ID" value="MBE9119135.1"/>
    <property type="molecule type" value="Genomic_DNA"/>
</dbReference>
<name>A0A8J7E118_9CYAN</name>
<evidence type="ECO:0000313" key="2">
    <source>
        <dbReference type="Proteomes" id="UP000654482"/>
    </source>
</evidence>
<sequence length="223" mass="25546">MALTIERPLVLALDNFDRLFEYPLICNDFCHLLRGWYETAKQGDRVGNLWKQLRLIVVHSTEVYPNLDTNHSPFNVGSAIELPEFTPEQIERVAQHYQIDPETQLGAQGLSPLIERVGGHPHLIQQALERLHQQPITLAQLLETAPTEQGLYANYLRSHLWTLQHNPKLETAYRQAVNSPEPILFDSEVAFKLRSMGLVRFQGNDCVPSCELYRQYFSARLGA</sequence>
<dbReference type="Pfam" id="PF14516">
    <property type="entry name" value="AAA_35"/>
    <property type="match status" value="1"/>
</dbReference>
<reference evidence="1" key="1">
    <citation type="submission" date="2020-10" db="EMBL/GenBank/DDBJ databases">
        <authorList>
            <person name="Castelo-Branco R."/>
            <person name="Eusebio N."/>
            <person name="Adriana R."/>
            <person name="Vieira A."/>
            <person name="Brugerolle De Fraissinette N."/>
            <person name="Rezende De Castro R."/>
            <person name="Schneider M.P."/>
            <person name="Vasconcelos V."/>
            <person name="Leao P.N."/>
        </authorList>
    </citation>
    <scope>NUCLEOTIDE SEQUENCE</scope>
    <source>
        <strain evidence="1">LEGE 07157</strain>
    </source>
</reference>
<comment type="caution">
    <text evidence="1">The sequence shown here is derived from an EMBL/GenBank/DDBJ whole genome shotgun (WGS) entry which is preliminary data.</text>
</comment>
<keyword evidence="2" id="KW-1185">Reference proteome</keyword>
<accession>A0A8J7E118</accession>
<organism evidence="1 2">
    <name type="scientific">Lusitaniella coriacea LEGE 07157</name>
    <dbReference type="NCBI Taxonomy" id="945747"/>
    <lineage>
        <taxon>Bacteria</taxon>
        <taxon>Bacillati</taxon>
        <taxon>Cyanobacteriota</taxon>
        <taxon>Cyanophyceae</taxon>
        <taxon>Spirulinales</taxon>
        <taxon>Lusitaniellaceae</taxon>
        <taxon>Lusitaniella</taxon>
    </lineage>
</organism>
<protein>
    <submittedName>
        <fullName evidence="1">AAA-like domain-containing protein</fullName>
    </submittedName>
</protein>
<evidence type="ECO:0000313" key="1">
    <source>
        <dbReference type="EMBL" id="MBE9119135.1"/>
    </source>
</evidence>